<comment type="caution">
    <text evidence="7">The sequence shown here is derived from an EMBL/GenBank/DDBJ whole genome shotgun (WGS) entry which is preliminary data.</text>
</comment>
<dbReference type="Pfam" id="PF00067">
    <property type="entry name" value="p450"/>
    <property type="match status" value="1"/>
</dbReference>
<dbReference type="InterPro" id="IPR036396">
    <property type="entry name" value="Cyt_P450_sf"/>
</dbReference>
<evidence type="ECO:0008006" key="9">
    <source>
        <dbReference type="Google" id="ProtNLM"/>
    </source>
</evidence>
<accession>A0AAV6FU41</accession>
<dbReference type="InterPro" id="IPR002403">
    <property type="entry name" value="Cyt_P450_E_grp-IV"/>
</dbReference>
<dbReference type="GO" id="GO:0005506">
    <property type="term" value="F:iron ion binding"/>
    <property type="evidence" value="ECO:0007669"/>
    <property type="project" value="InterPro"/>
</dbReference>
<keyword evidence="5" id="KW-0443">Lipid metabolism</keyword>
<dbReference type="EMBL" id="JADWDJ010000019">
    <property type="protein sequence ID" value="KAG5265247.1"/>
    <property type="molecule type" value="Genomic_DNA"/>
</dbReference>
<protein>
    <recommendedName>
        <fullName evidence="9">Cytochrome P450</fullName>
    </recommendedName>
</protein>
<evidence type="ECO:0000256" key="2">
    <source>
        <dbReference type="ARBA" id="ARBA00022617"/>
    </source>
</evidence>
<sequence>MLECVLTALLLFLSLLLFLTRRFGRQRREGEPPLVTSRLPFVGKAVEFGHDALKLLTQLQHTHGDIFTVLIAGRYMTFVMDPLLYPAVVKHGRQLDFHAFTDTMAPPTFGYPPIRGVAYPTKD</sequence>
<dbReference type="GO" id="GO:0008395">
    <property type="term" value="F:steroid hydroxylase activity"/>
    <property type="evidence" value="ECO:0007669"/>
    <property type="project" value="TreeGrafter"/>
</dbReference>
<evidence type="ECO:0000256" key="1">
    <source>
        <dbReference type="ARBA" id="ARBA00010617"/>
    </source>
</evidence>
<keyword evidence="3" id="KW-0479">Metal-binding</keyword>
<dbReference type="GO" id="GO:0016705">
    <property type="term" value="F:oxidoreductase activity, acting on paired donors, with incorporation or reduction of molecular oxygen"/>
    <property type="evidence" value="ECO:0007669"/>
    <property type="project" value="InterPro"/>
</dbReference>
<reference evidence="7" key="1">
    <citation type="submission" date="2020-10" db="EMBL/GenBank/DDBJ databases">
        <title>Chromosome-scale genome assembly of the Allis shad, Alosa alosa.</title>
        <authorList>
            <person name="Margot Z."/>
            <person name="Christophe K."/>
            <person name="Cabau C."/>
            <person name="Louis A."/>
            <person name="Berthelot C."/>
            <person name="Parey E."/>
            <person name="Roest Crollius H."/>
            <person name="Montfort J."/>
            <person name="Robinson-Rechavi M."/>
            <person name="Bucao C."/>
            <person name="Bouchez O."/>
            <person name="Gislard M."/>
            <person name="Lluch J."/>
            <person name="Milhes M."/>
            <person name="Lampietro C."/>
            <person name="Lopez Roques C."/>
            <person name="Donnadieu C."/>
            <person name="Braasch I."/>
            <person name="Desvignes T."/>
            <person name="Postlethwait J."/>
            <person name="Bobe J."/>
            <person name="Guiguen Y."/>
        </authorList>
    </citation>
    <scope>NUCLEOTIDE SEQUENCE</scope>
    <source>
        <strain evidence="7">M-15738</strain>
        <tissue evidence="7">Blood</tissue>
    </source>
</reference>
<keyword evidence="4" id="KW-0408">Iron</keyword>
<dbReference type="GO" id="GO:0006699">
    <property type="term" value="P:bile acid biosynthetic process"/>
    <property type="evidence" value="ECO:0007669"/>
    <property type="project" value="TreeGrafter"/>
</dbReference>
<dbReference type="PRINTS" id="PR00465">
    <property type="entry name" value="EP450IV"/>
</dbReference>
<dbReference type="GO" id="GO:0020037">
    <property type="term" value="F:heme binding"/>
    <property type="evidence" value="ECO:0007669"/>
    <property type="project" value="InterPro"/>
</dbReference>
<evidence type="ECO:0000313" key="8">
    <source>
        <dbReference type="Proteomes" id="UP000823561"/>
    </source>
</evidence>
<evidence type="ECO:0000256" key="4">
    <source>
        <dbReference type="ARBA" id="ARBA00023004"/>
    </source>
</evidence>
<keyword evidence="2" id="KW-0349">Heme</keyword>
<dbReference type="AlphaFoldDB" id="A0AAV6FU41"/>
<dbReference type="Gene3D" id="1.10.630.10">
    <property type="entry name" value="Cytochrome P450"/>
    <property type="match status" value="1"/>
</dbReference>
<evidence type="ECO:0000256" key="5">
    <source>
        <dbReference type="ARBA" id="ARBA00023221"/>
    </source>
</evidence>
<dbReference type="InterPro" id="IPR050529">
    <property type="entry name" value="CYP450_sterol_14alpha_dmase"/>
</dbReference>
<evidence type="ECO:0000256" key="3">
    <source>
        <dbReference type="ARBA" id="ARBA00022723"/>
    </source>
</evidence>
<evidence type="ECO:0000256" key="6">
    <source>
        <dbReference type="SAM" id="SignalP"/>
    </source>
</evidence>
<name>A0AAV6FU41_9TELE</name>
<organism evidence="7 8">
    <name type="scientific">Alosa alosa</name>
    <name type="common">allis shad</name>
    <dbReference type="NCBI Taxonomy" id="278164"/>
    <lineage>
        <taxon>Eukaryota</taxon>
        <taxon>Metazoa</taxon>
        <taxon>Chordata</taxon>
        <taxon>Craniata</taxon>
        <taxon>Vertebrata</taxon>
        <taxon>Euteleostomi</taxon>
        <taxon>Actinopterygii</taxon>
        <taxon>Neopterygii</taxon>
        <taxon>Teleostei</taxon>
        <taxon>Clupei</taxon>
        <taxon>Clupeiformes</taxon>
        <taxon>Clupeoidei</taxon>
        <taxon>Clupeidae</taxon>
        <taxon>Alosa</taxon>
    </lineage>
</organism>
<proteinExistence type="inferred from homology"/>
<gene>
    <name evidence="7" type="ORF">AALO_G00240130</name>
</gene>
<dbReference type="PANTHER" id="PTHR24304:SF0">
    <property type="entry name" value="CYTOCHROME P450 7B1"/>
    <property type="match status" value="1"/>
</dbReference>
<keyword evidence="6" id="KW-0732">Signal</keyword>
<dbReference type="PANTHER" id="PTHR24304">
    <property type="entry name" value="CYTOCHROME P450 FAMILY 7"/>
    <property type="match status" value="1"/>
</dbReference>
<dbReference type="GO" id="GO:0042632">
    <property type="term" value="P:cholesterol homeostasis"/>
    <property type="evidence" value="ECO:0007669"/>
    <property type="project" value="TreeGrafter"/>
</dbReference>
<keyword evidence="8" id="KW-1185">Reference proteome</keyword>
<dbReference type="SUPFAM" id="SSF48264">
    <property type="entry name" value="Cytochrome P450"/>
    <property type="match status" value="1"/>
</dbReference>
<feature type="signal peptide" evidence="6">
    <location>
        <begin position="1"/>
        <end position="24"/>
    </location>
</feature>
<keyword evidence="5" id="KW-0753">Steroid metabolism</keyword>
<dbReference type="Proteomes" id="UP000823561">
    <property type="component" value="Chromosome 19"/>
</dbReference>
<feature type="chain" id="PRO_5043753290" description="Cytochrome P450" evidence="6">
    <location>
        <begin position="25"/>
        <end position="123"/>
    </location>
</feature>
<comment type="similarity">
    <text evidence="1">Belongs to the cytochrome P450 family.</text>
</comment>
<dbReference type="InterPro" id="IPR001128">
    <property type="entry name" value="Cyt_P450"/>
</dbReference>
<evidence type="ECO:0000313" key="7">
    <source>
        <dbReference type="EMBL" id="KAG5265247.1"/>
    </source>
</evidence>